<sequence length="129" mass="14213">MRCLPEDVGQIVSRAGKTSAGDRNTTCGCYASWLNGVSPSARGRLVVTSGEIGQKGSEELGGVRTAQLRLSELHTVGHRPLVKRQCGIFHLYVKHKVRRAQAPAPLMELRHVRNLILLRIKRDHSDPAL</sequence>
<dbReference type="Proteomes" id="UP000438429">
    <property type="component" value="Unassembled WGS sequence"/>
</dbReference>
<dbReference type="AlphaFoldDB" id="A0A6A4TBR6"/>
<gene>
    <name evidence="1" type="ORF">F2P81_001575</name>
</gene>
<name>A0A6A4TBR6_SCOMX</name>
<protein>
    <submittedName>
        <fullName evidence="1">Uncharacterized protein</fullName>
    </submittedName>
</protein>
<dbReference type="EMBL" id="VEVO01000002">
    <property type="protein sequence ID" value="KAF0045046.1"/>
    <property type="molecule type" value="Genomic_DNA"/>
</dbReference>
<comment type="caution">
    <text evidence="1">The sequence shown here is derived from an EMBL/GenBank/DDBJ whole genome shotgun (WGS) entry which is preliminary data.</text>
</comment>
<evidence type="ECO:0000313" key="1">
    <source>
        <dbReference type="EMBL" id="KAF0045046.1"/>
    </source>
</evidence>
<evidence type="ECO:0000313" key="2">
    <source>
        <dbReference type="Proteomes" id="UP000438429"/>
    </source>
</evidence>
<reference evidence="1 2" key="1">
    <citation type="submission" date="2019-06" db="EMBL/GenBank/DDBJ databases">
        <title>Draft genomes of female and male turbot (Scophthalmus maximus).</title>
        <authorList>
            <person name="Xu H."/>
            <person name="Xu X.-W."/>
            <person name="Shao C."/>
            <person name="Chen S."/>
        </authorList>
    </citation>
    <scope>NUCLEOTIDE SEQUENCE [LARGE SCALE GENOMIC DNA]</scope>
    <source>
        <strain evidence="1">Ysfricsl-2016a</strain>
        <tissue evidence="1">Blood</tissue>
    </source>
</reference>
<organism evidence="1 2">
    <name type="scientific">Scophthalmus maximus</name>
    <name type="common">Turbot</name>
    <name type="synonym">Psetta maxima</name>
    <dbReference type="NCBI Taxonomy" id="52904"/>
    <lineage>
        <taxon>Eukaryota</taxon>
        <taxon>Metazoa</taxon>
        <taxon>Chordata</taxon>
        <taxon>Craniata</taxon>
        <taxon>Vertebrata</taxon>
        <taxon>Euteleostomi</taxon>
        <taxon>Actinopterygii</taxon>
        <taxon>Neopterygii</taxon>
        <taxon>Teleostei</taxon>
        <taxon>Neoteleostei</taxon>
        <taxon>Acanthomorphata</taxon>
        <taxon>Carangaria</taxon>
        <taxon>Pleuronectiformes</taxon>
        <taxon>Pleuronectoidei</taxon>
        <taxon>Scophthalmidae</taxon>
        <taxon>Scophthalmus</taxon>
    </lineage>
</organism>
<proteinExistence type="predicted"/>
<accession>A0A6A4TBR6</accession>